<reference evidence="3" key="1">
    <citation type="journal article" date="2019" name="Int. J. Syst. Evol. Microbiol.">
        <title>The Global Catalogue of Microorganisms (GCM) 10K type strain sequencing project: providing services to taxonomists for standard genome sequencing and annotation.</title>
        <authorList>
            <consortium name="The Broad Institute Genomics Platform"/>
            <consortium name="The Broad Institute Genome Sequencing Center for Infectious Disease"/>
            <person name="Wu L."/>
            <person name="Ma J."/>
        </authorList>
    </citation>
    <scope>NUCLEOTIDE SEQUENCE [LARGE SCALE GENOMIC DNA]</scope>
    <source>
        <strain evidence="3">KACC 14249</strain>
    </source>
</reference>
<keyword evidence="1" id="KW-0812">Transmembrane</keyword>
<evidence type="ECO:0000313" key="3">
    <source>
        <dbReference type="Proteomes" id="UP001596189"/>
    </source>
</evidence>
<dbReference type="RefSeq" id="WP_345716341.1">
    <property type="nucleotide sequence ID" value="NZ_BAABFP010000004.1"/>
</dbReference>
<evidence type="ECO:0000313" key="2">
    <source>
        <dbReference type="EMBL" id="MFC6007548.1"/>
    </source>
</evidence>
<gene>
    <name evidence="2" type="ORF">ACFQDO_10450</name>
</gene>
<dbReference type="Proteomes" id="UP001596189">
    <property type="component" value="Unassembled WGS sequence"/>
</dbReference>
<protein>
    <submittedName>
        <fullName evidence="2">Uncharacterized protein</fullName>
    </submittedName>
</protein>
<evidence type="ECO:0000256" key="1">
    <source>
        <dbReference type="SAM" id="Phobius"/>
    </source>
</evidence>
<accession>A0ABW1JFU5</accession>
<name>A0ABW1JFU5_9ACTN</name>
<proteinExistence type="predicted"/>
<feature type="transmembrane region" description="Helical" evidence="1">
    <location>
        <begin position="26"/>
        <end position="47"/>
    </location>
</feature>
<keyword evidence="1" id="KW-0472">Membrane</keyword>
<dbReference type="EMBL" id="JBHSRD010000003">
    <property type="protein sequence ID" value="MFC6007548.1"/>
    <property type="molecule type" value="Genomic_DNA"/>
</dbReference>
<organism evidence="2 3">
    <name type="scientific">Angustibacter luteus</name>
    <dbReference type="NCBI Taxonomy" id="658456"/>
    <lineage>
        <taxon>Bacteria</taxon>
        <taxon>Bacillati</taxon>
        <taxon>Actinomycetota</taxon>
        <taxon>Actinomycetes</taxon>
        <taxon>Kineosporiales</taxon>
        <taxon>Kineosporiaceae</taxon>
    </lineage>
</organism>
<keyword evidence="1" id="KW-1133">Transmembrane helix</keyword>
<keyword evidence="3" id="KW-1185">Reference proteome</keyword>
<sequence length="197" mass="20916">MIDQALSVAIAPVTERRALRTLLAQGLTLPLFGAAAAVLGLWVAFGAPREEGITAVGLLGAGVAGVGVYVLWKAGAPITSVSRRIWRARRPYCALHLDQSGITVDDGLEVLRLPWPAVSRIALVNAPSNPVRLLVLQPRADAPTELLVEALPVLPVASWVATGWSRPSQPLLISESALRAAVWEYSGRTVQLELGPL</sequence>
<feature type="transmembrane region" description="Helical" evidence="1">
    <location>
        <begin position="53"/>
        <end position="72"/>
    </location>
</feature>
<comment type="caution">
    <text evidence="2">The sequence shown here is derived from an EMBL/GenBank/DDBJ whole genome shotgun (WGS) entry which is preliminary data.</text>
</comment>